<evidence type="ECO:0000256" key="3">
    <source>
        <dbReference type="ARBA" id="ARBA00023125"/>
    </source>
</evidence>
<dbReference type="InterPro" id="IPR029016">
    <property type="entry name" value="GAF-like_dom_sf"/>
</dbReference>
<dbReference type="PROSITE" id="PS51078">
    <property type="entry name" value="ICLR_ED"/>
    <property type="match status" value="1"/>
</dbReference>
<evidence type="ECO:0000256" key="2">
    <source>
        <dbReference type="ARBA" id="ARBA00023015"/>
    </source>
</evidence>
<dbReference type="Pfam" id="PF01614">
    <property type="entry name" value="IclR_C"/>
    <property type="match status" value="1"/>
</dbReference>
<reference evidence="10" key="1">
    <citation type="journal article" date="2008" name="PLoS ONE">
        <title>Survival in nuclear waste, extreme resistance, and potential applications gleaned from the genome sequence of Kineococcus radiotolerans SRS30216.</title>
        <authorList>
            <person name="Bagwell C.E."/>
            <person name="Bhat S."/>
            <person name="Hawkins G.M."/>
            <person name="Smith B.W."/>
            <person name="Biswas T."/>
            <person name="Hoover T.R."/>
            <person name="Saunders E."/>
            <person name="Han C.S."/>
            <person name="Tsodikov O.V."/>
            <person name="Shimkets L.J."/>
        </authorList>
    </citation>
    <scope>NUCLEOTIDE SEQUENCE [LARGE SCALE GENOMIC DNA]</scope>
    <source>
        <strain evidence="10">ATCC BAA-149 / DSM 14245 / SRS30216</strain>
    </source>
</reference>
<dbReference type="InterPro" id="IPR036390">
    <property type="entry name" value="WH_DNA-bd_sf"/>
</dbReference>
<comment type="function">
    <text evidence="5">May be an activator protein for the gylABX operon.</text>
</comment>
<dbReference type="SUPFAM" id="SSF46785">
    <property type="entry name" value="Winged helix' DNA-binding domain"/>
    <property type="match status" value="1"/>
</dbReference>
<evidence type="ECO:0000256" key="1">
    <source>
        <dbReference type="ARBA" id="ARBA00022798"/>
    </source>
</evidence>
<organism evidence="9 10">
    <name type="scientific">Kineococcus radiotolerans (strain ATCC BAA-149 / DSM 14245 / SRS30216)</name>
    <dbReference type="NCBI Taxonomy" id="266940"/>
    <lineage>
        <taxon>Bacteria</taxon>
        <taxon>Bacillati</taxon>
        <taxon>Actinomycetota</taxon>
        <taxon>Actinomycetes</taxon>
        <taxon>Kineosporiales</taxon>
        <taxon>Kineosporiaceae</taxon>
        <taxon>Kineococcus</taxon>
    </lineage>
</organism>
<dbReference type="STRING" id="266940.Krad_2225"/>
<dbReference type="Proteomes" id="UP000001116">
    <property type="component" value="Chromosome"/>
</dbReference>
<dbReference type="InterPro" id="IPR014757">
    <property type="entry name" value="Tscrpt_reg_IclR_C"/>
</dbReference>
<dbReference type="EMBL" id="CP000750">
    <property type="protein sequence ID" value="ABS03706.1"/>
    <property type="molecule type" value="Genomic_DNA"/>
</dbReference>
<keyword evidence="10" id="KW-1185">Reference proteome</keyword>
<dbReference type="SMART" id="SM00346">
    <property type="entry name" value="HTH_ICLR"/>
    <property type="match status" value="1"/>
</dbReference>
<evidence type="ECO:0000313" key="9">
    <source>
        <dbReference type="EMBL" id="ABS03706.1"/>
    </source>
</evidence>
<gene>
    <name evidence="9" type="ordered locus">Krad_2225</name>
</gene>
<evidence type="ECO:0000256" key="6">
    <source>
        <dbReference type="ARBA" id="ARBA00070406"/>
    </source>
</evidence>
<dbReference type="HOGENOM" id="CLU_062618_6_3_11"/>
<evidence type="ECO:0000259" key="7">
    <source>
        <dbReference type="PROSITE" id="PS51077"/>
    </source>
</evidence>
<name>A6WA67_KINRD</name>
<evidence type="ECO:0000256" key="5">
    <source>
        <dbReference type="ARBA" id="ARBA00058938"/>
    </source>
</evidence>
<accession>A6WA67</accession>
<dbReference type="GO" id="GO:0003677">
    <property type="term" value="F:DNA binding"/>
    <property type="evidence" value="ECO:0007669"/>
    <property type="project" value="UniProtKB-KW"/>
</dbReference>
<dbReference type="Pfam" id="PF09339">
    <property type="entry name" value="HTH_IclR"/>
    <property type="match status" value="1"/>
</dbReference>
<dbReference type="FunFam" id="1.10.10.10:FF:000056">
    <property type="entry name" value="IclR family transcriptional regulator"/>
    <property type="match status" value="1"/>
</dbReference>
<protein>
    <recommendedName>
        <fullName evidence="6">Glycerol operon regulatory protein</fullName>
    </recommendedName>
</protein>
<keyword evidence="2" id="KW-0805">Transcription regulation</keyword>
<dbReference type="InterPro" id="IPR050707">
    <property type="entry name" value="HTH_MetabolicPath_Reg"/>
</dbReference>
<keyword evidence="1" id="KW-0319">Glycerol metabolism</keyword>
<dbReference type="eggNOG" id="COG1414">
    <property type="taxonomic scope" value="Bacteria"/>
</dbReference>
<dbReference type="PROSITE" id="PS51077">
    <property type="entry name" value="HTH_ICLR"/>
    <property type="match status" value="1"/>
</dbReference>
<dbReference type="PANTHER" id="PTHR30136:SF24">
    <property type="entry name" value="HTH-TYPE TRANSCRIPTIONAL REPRESSOR ALLR"/>
    <property type="match status" value="1"/>
</dbReference>
<keyword evidence="3" id="KW-0238">DNA-binding</keyword>
<feature type="domain" description="HTH iclR-type" evidence="7">
    <location>
        <begin position="1"/>
        <end position="62"/>
    </location>
</feature>
<dbReference type="InterPro" id="IPR005471">
    <property type="entry name" value="Tscrpt_reg_IclR_N"/>
</dbReference>
<dbReference type="KEGG" id="kra:Krad_2225"/>
<dbReference type="AlphaFoldDB" id="A6WA67"/>
<dbReference type="GO" id="GO:0006071">
    <property type="term" value="P:glycerol metabolic process"/>
    <property type="evidence" value="ECO:0007669"/>
    <property type="project" value="UniProtKB-KW"/>
</dbReference>
<evidence type="ECO:0000259" key="8">
    <source>
        <dbReference type="PROSITE" id="PS51078"/>
    </source>
</evidence>
<proteinExistence type="predicted"/>
<dbReference type="Gene3D" id="1.10.10.10">
    <property type="entry name" value="Winged helix-like DNA-binding domain superfamily/Winged helix DNA-binding domain"/>
    <property type="match status" value="1"/>
</dbReference>
<dbReference type="GO" id="GO:0045892">
    <property type="term" value="P:negative regulation of DNA-templated transcription"/>
    <property type="evidence" value="ECO:0007669"/>
    <property type="project" value="TreeGrafter"/>
</dbReference>
<dbReference type="GO" id="GO:0003700">
    <property type="term" value="F:DNA-binding transcription factor activity"/>
    <property type="evidence" value="ECO:0007669"/>
    <property type="project" value="TreeGrafter"/>
</dbReference>
<sequence length="249" mass="26291">MQSVERAFTVLSLLADHGGQLSLSEVADLSGLPLPTAHRLLKTMASSGHVSRLPDRRYGLGPRLIGLGQKATSLLHLWALPHLTRLVDVVGETANLAVLDGSHVVYVAQVPSRHNMRMFTEVGRRVSPHCTGVGKAMLAALDPEQADRVINSLDFTAQTPHTIVTPDALRSALDGVRQQGYAIDDGEQEIGVRCLAVAFQVGPSIAACSVSGPAARLTDETVRAAAPAVAECAQAVAAAMEKNRADQQG</sequence>
<keyword evidence="4" id="KW-0804">Transcription</keyword>
<dbReference type="Gene3D" id="3.30.450.40">
    <property type="match status" value="1"/>
</dbReference>
<dbReference type="PANTHER" id="PTHR30136">
    <property type="entry name" value="HELIX-TURN-HELIX TRANSCRIPTIONAL REGULATOR, ICLR FAMILY"/>
    <property type="match status" value="1"/>
</dbReference>
<evidence type="ECO:0000256" key="4">
    <source>
        <dbReference type="ARBA" id="ARBA00023163"/>
    </source>
</evidence>
<dbReference type="InterPro" id="IPR036388">
    <property type="entry name" value="WH-like_DNA-bd_sf"/>
</dbReference>
<dbReference type="SUPFAM" id="SSF55781">
    <property type="entry name" value="GAF domain-like"/>
    <property type="match status" value="1"/>
</dbReference>
<evidence type="ECO:0000313" key="10">
    <source>
        <dbReference type="Proteomes" id="UP000001116"/>
    </source>
</evidence>
<feature type="domain" description="IclR-ED" evidence="8">
    <location>
        <begin position="63"/>
        <end position="242"/>
    </location>
</feature>